<gene>
    <name evidence="2" type="ORF">JYU34_007473</name>
</gene>
<reference evidence="2 3" key="1">
    <citation type="submission" date="2021-06" db="EMBL/GenBank/DDBJ databases">
        <title>A haploid diamondback moth (Plutella xylostella L.) genome assembly resolves 31 chromosomes and identifies a diamide resistance mutation.</title>
        <authorList>
            <person name="Ward C.M."/>
            <person name="Perry K.D."/>
            <person name="Baker G."/>
            <person name="Powis K."/>
            <person name="Heckel D.G."/>
            <person name="Baxter S.W."/>
        </authorList>
    </citation>
    <scope>NUCLEOTIDE SEQUENCE [LARGE SCALE GENOMIC DNA]</scope>
    <source>
        <strain evidence="2 3">LV</strain>
        <tissue evidence="2">Single pupa</tissue>
    </source>
</reference>
<evidence type="ECO:0000313" key="3">
    <source>
        <dbReference type="Proteomes" id="UP000823941"/>
    </source>
</evidence>
<evidence type="ECO:0000313" key="2">
    <source>
        <dbReference type="EMBL" id="KAG7307306.1"/>
    </source>
</evidence>
<protein>
    <submittedName>
        <fullName evidence="2">Uncharacterized protein</fullName>
    </submittedName>
</protein>
<sequence length="207" mass="21735">MFTFMFWSFCLCVLSDGARAHSYDQSQSGDFNVQVDLKDLHIIALMKDGKEEYVDYDYAYDYSEMTIKPQNGTTPKPLNVTNSNVNSTTVEKLNTTEAVPLDTTTAAAVLNSSYAEAEAPATVAPAPAAATVAPAPAVTTAAPAPADISTTAAPETVSLGNHTDSSIVNIVQTNSTASNASLPGCMKGFVMNQKGDCELKLPNAGNA</sequence>
<feature type="chain" id="PRO_5046890283" evidence="1">
    <location>
        <begin position="21"/>
        <end position="207"/>
    </location>
</feature>
<accession>A0ABQ7QQI8</accession>
<evidence type="ECO:0000256" key="1">
    <source>
        <dbReference type="SAM" id="SignalP"/>
    </source>
</evidence>
<keyword evidence="3" id="KW-1185">Reference proteome</keyword>
<comment type="caution">
    <text evidence="2">The sequence shown here is derived from an EMBL/GenBank/DDBJ whole genome shotgun (WGS) entry which is preliminary data.</text>
</comment>
<name>A0ABQ7QQI8_PLUXY</name>
<dbReference type="Proteomes" id="UP000823941">
    <property type="component" value="Chromosome 10"/>
</dbReference>
<feature type="signal peptide" evidence="1">
    <location>
        <begin position="1"/>
        <end position="20"/>
    </location>
</feature>
<organism evidence="2 3">
    <name type="scientific">Plutella xylostella</name>
    <name type="common">Diamondback moth</name>
    <name type="synonym">Plutella maculipennis</name>
    <dbReference type="NCBI Taxonomy" id="51655"/>
    <lineage>
        <taxon>Eukaryota</taxon>
        <taxon>Metazoa</taxon>
        <taxon>Ecdysozoa</taxon>
        <taxon>Arthropoda</taxon>
        <taxon>Hexapoda</taxon>
        <taxon>Insecta</taxon>
        <taxon>Pterygota</taxon>
        <taxon>Neoptera</taxon>
        <taxon>Endopterygota</taxon>
        <taxon>Lepidoptera</taxon>
        <taxon>Glossata</taxon>
        <taxon>Ditrysia</taxon>
        <taxon>Yponomeutoidea</taxon>
        <taxon>Plutellidae</taxon>
        <taxon>Plutella</taxon>
    </lineage>
</organism>
<keyword evidence="1" id="KW-0732">Signal</keyword>
<dbReference type="EMBL" id="JAHIBW010000010">
    <property type="protein sequence ID" value="KAG7307306.1"/>
    <property type="molecule type" value="Genomic_DNA"/>
</dbReference>
<proteinExistence type="predicted"/>